<dbReference type="Proteomes" id="UP001154282">
    <property type="component" value="Unassembled WGS sequence"/>
</dbReference>
<evidence type="ECO:0000313" key="2">
    <source>
        <dbReference type="Proteomes" id="UP001154282"/>
    </source>
</evidence>
<keyword evidence="2" id="KW-1185">Reference proteome</keyword>
<comment type="caution">
    <text evidence="1">The sequence shown here is derived from an EMBL/GenBank/DDBJ whole genome shotgun (WGS) entry which is preliminary data.</text>
</comment>
<evidence type="ECO:0000313" key="1">
    <source>
        <dbReference type="EMBL" id="CAI0627818.1"/>
    </source>
</evidence>
<sequence length="148" mass="17096">TIHLELKRRSNLHTSFSRFLLFEPESKPILLLLPFIAFDLRCRKPEKRWLSNHFSLHLPASRPPRFPSPFSFSNLLHLSSSPHLFRSSSAFSFHFRTRQAEGKEEAKQRSRKTRPLSPALAATMEAKFCPRSREKGGKPQATLLLTDN</sequence>
<proteinExistence type="predicted"/>
<reference evidence="1" key="1">
    <citation type="submission" date="2022-08" db="EMBL/GenBank/DDBJ databases">
        <authorList>
            <person name="Gutierrez-Valencia J."/>
        </authorList>
    </citation>
    <scope>NUCLEOTIDE SEQUENCE</scope>
</reference>
<accession>A0AAV0S3V4</accession>
<gene>
    <name evidence="1" type="ORF">LITE_LOCUS51407</name>
</gene>
<name>A0AAV0S3V4_9ROSI</name>
<feature type="non-terminal residue" evidence="1">
    <location>
        <position position="1"/>
    </location>
</feature>
<organism evidence="1 2">
    <name type="scientific">Linum tenue</name>
    <dbReference type="NCBI Taxonomy" id="586396"/>
    <lineage>
        <taxon>Eukaryota</taxon>
        <taxon>Viridiplantae</taxon>
        <taxon>Streptophyta</taxon>
        <taxon>Embryophyta</taxon>
        <taxon>Tracheophyta</taxon>
        <taxon>Spermatophyta</taxon>
        <taxon>Magnoliopsida</taxon>
        <taxon>eudicotyledons</taxon>
        <taxon>Gunneridae</taxon>
        <taxon>Pentapetalae</taxon>
        <taxon>rosids</taxon>
        <taxon>fabids</taxon>
        <taxon>Malpighiales</taxon>
        <taxon>Linaceae</taxon>
        <taxon>Linum</taxon>
    </lineage>
</organism>
<protein>
    <submittedName>
        <fullName evidence="1">Uncharacterized protein</fullName>
    </submittedName>
</protein>
<dbReference type="EMBL" id="CAMGYJ010000011">
    <property type="protein sequence ID" value="CAI0627818.1"/>
    <property type="molecule type" value="Genomic_DNA"/>
</dbReference>
<dbReference type="AlphaFoldDB" id="A0AAV0S3V4"/>